<dbReference type="Pfam" id="PF01037">
    <property type="entry name" value="AsnC_trans_reg"/>
    <property type="match status" value="1"/>
</dbReference>
<dbReference type="Gene3D" id="3.30.70.920">
    <property type="match status" value="1"/>
</dbReference>
<dbReference type="RefSeq" id="WP_248651089.1">
    <property type="nucleotide sequence ID" value="NZ_CP096659.1"/>
</dbReference>
<sequence>MVRAYTAIITGTGASEDVVGEIRDLSGVTEAHIVAGDFDVIAEIEAETVRDLQKIVTAGIHEVESVGTTRTYIQMD</sequence>
<accession>A0A8U0HWJ4</accession>
<dbReference type="KEGG" id="halx:M0R89_03015"/>
<reference evidence="2 3" key="1">
    <citation type="submission" date="2022-04" db="EMBL/GenBank/DDBJ databases">
        <title>Diverse halophilic archaea isolated from saline environments.</title>
        <authorList>
            <person name="Cui H.-L."/>
        </authorList>
    </citation>
    <scope>NUCLEOTIDE SEQUENCE [LARGE SCALE GENOMIC DNA]</scope>
    <source>
        <strain evidence="2 3">XZYJT49</strain>
    </source>
</reference>
<evidence type="ECO:0000313" key="2">
    <source>
        <dbReference type="EMBL" id="UPV75046.1"/>
    </source>
</evidence>
<feature type="domain" description="Transcription regulator AsnC/Lrp ligand binding" evidence="1">
    <location>
        <begin position="15"/>
        <end position="75"/>
    </location>
</feature>
<protein>
    <submittedName>
        <fullName evidence="2">Lrp/AsnC ligand binding domain-containing protein</fullName>
    </submittedName>
</protein>
<dbReference type="InterPro" id="IPR011008">
    <property type="entry name" value="Dimeric_a/b-barrel"/>
</dbReference>
<proteinExistence type="predicted"/>
<gene>
    <name evidence="2" type="ORF">M0R89_03015</name>
</gene>
<dbReference type="InterPro" id="IPR019887">
    <property type="entry name" value="Tscrpt_reg_AsnC/Lrp_C"/>
</dbReference>
<dbReference type="GeneID" id="72184136"/>
<evidence type="ECO:0000259" key="1">
    <source>
        <dbReference type="Pfam" id="PF01037"/>
    </source>
</evidence>
<evidence type="ECO:0000313" key="3">
    <source>
        <dbReference type="Proteomes" id="UP000830729"/>
    </source>
</evidence>
<keyword evidence="3" id="KW-1185">Reference proteome</keyword>
<dbReference type="EMBL" id="CP096659">
    <property type="protein sequence ID" value="UPV75046.1"/>
    <property type="molecule type" value="Genomic_DNA"/>
</dbReference>
<dbReference type="AlphaFoldDB" id="A0A8U0HWJ4"/>
<dbReference type="Proteomes" id="UP000830729">
    <property type="component" value="Chromosome"/>
</dbReference>
<dbReference type="SUPFAM" id="SSF54909">
    <property type="entry name" value="Dimeric alpha+beta barrel"/>
    <property type="match status" value="1"/>
</dbReference>
<name>A0A8U0HWJ4_9EURY</name>
<organism evidence="2 3">
    <name type="scientific">Halorussus limi</name>
    <dbReference type="NCBI Taxonomy" id="2938695"/>
    <lineage>
        <taxon>Archaea</taxon>
        <taxon>Methanobacteriati</taxon>
        <taxon>Methanobacteriota</taxon>
        <taxon>Stenosarchaea group</taxon>
        <taxon>Halobacteria</taxon>
        <taxon>Halobacteriales</taxon>
        <taxon>Haladaptataceae</taxon>
        <taxon>Halorussus</taxon>
    </lineage>
</organism>